<evidence type="ECO:0000256" key="1">
    <source>
        <dbReference type="ARBA" id="ARBA00022490"/>
    </source>
</evidence>
<dbReference type="PANTHER" id="PTHR30111">
    <property type="entry name" value="33 KDA CHAPERONIN"/>
    <property type="match status" value="1"/>
</dbReference>
<dbReference type="InterPro" id="IPR016153">
    <property type="entry name" value="Heat_shock_Hsp33_N"/>
</dbReference>
<keyword evidence="3" id="KW-1015">Disulfide bond</keyword>
<comment type="caution">
    <text evidence="6">The sequence shown here is derived from an EMBL/GenBank/DDBJ whole genome shotgun (WGS) entry which is preliminary data.</text>
</comment>
<evidence type="ECO:0000256" key="4">
    <source>
        <dbReference type="ARBA" id="ARBA00023186"/>
    </source>
</evidence>
<keyword evidence="2" id="KW-0862">Zinc</keyword>
<reference evidence="6 7" key="1">
    <citation type="submission" date="2024-11" db="EMBL/GenBank/DDBJ databases">
        <authorList>
            <person name="Lucas J.A."/>
        </authorList>
    </citation>
    <scope>NUCLEOTIDE SEQUENCE [LARGE SCALE GENOMIC DNA]</scope>
    <source>
        <strain evidence="6 7">Z 5.4</strain>
    </source>
</reference>
<keyword evidence="4" id="KW-0143">Chaperone</keyword>
<keyword evidence="1" id="KW-0963">Cytoplasm</keyword>
<dbReference type="SUPFAM" id="SSF64397">
    <property type="entry name" value="Hsp33 domain"/>
    <property type="match status" value="1"/>
</dbReference>
<evidence type="ECO:0000256" key="3">
    <source>
        <dbReference type="ARBA" id="ARBA00023157"/>
    </source>
</evidence>
<proteinExistence type="predicted"/>
<dbReference type="Proteomes" id="UP001623041">
    <property type="component" value="Unassembled WGS sequence"/>
</dbReference>
<dbReference type="Gene3D" id="3.55.30.10">
    <property type="entry name" value="Hsp33 domain"/>
    <property type="match status" value="1"/>
</dbReference>
<protein>
    <submittedName>
        <fullName evidence="6">Hsp33 family molecular chaperone HslO</fullName>
    </submittedName>
</protein>
<organism evidence="6 7">
    <name type="scientific">Bacillus salipaludis</name>
    <dbReference type="NCBI Taxonomy" id="2547811"/>
    <lineage>
        <taxon>Bacteria</taxon>
        <taxon>Bacillati</taxon>
        <taxon>Bacillota</taxon>
        <taxon>Bacilli</taxon>
        <taxon>Bacillales</taxon>
        <taxon>Bacillaceae</taxon>
        <taxon>Bacillus</taxon>
    </lineage>
</organism>
<evidence type="ECO:0000256" key="2">
    <source>
        <dbReference type="ARBA" id="ARBA00022833"/>
    </source>
</evidence>
<accession>A0ABW8RBM6</accession>
<dbReference type="Pfam" id="PF01430">
    <property type="entry name" value="HSP33"/>
    <property type="match status" value="1"/>
</dbReference>
<evidence type="ECO:0000256" key="5">
    <source>
        <dbReference type="ARBA" id="ARBA00023284"/>
    </source>
</evidence>
<dbReference type="SUPFAM" id="SSF118352">
    <property type="entry name" value="HSP33 redox switch-like"/>
    <property type="match status" value="1"/>
</dbReference>
<keyword evidence="7" id="KW-1185">Reference proteome</keyword>
<dbReference type="RefSeq" id="WP_406579548.1">
    <property type="nucleotide sequence ID" value="NZ_JBJHQH010000003.1"/>
</dbReference>
<dbReference type="Gene3D" id="3.90.1280.10">
    <property type="entry name" value="HSP33 redox switch-like"/>
    <property type="match status" value="1"/>
</dbReference>
<name>A0ABW8RBM6_9BACI</name>
<dbReference type="InterPro" id="IPR000397">
    <property type="entry name" value="Heat_shock_Hsp33"/>
</dbReference>
<gene>
    <name evidence="6" type="ORF">ACJEBI_05100</name>
</gene>
<dbReference type="InterPro" id="IPR016154">
    <property type="entry name" value="Heat_shock_Hsp33_C"/>
</dbReference>
<evidence type="ECO:0000313" key="7">
    <source>
        <dbReference type="Proteomes" id="UP001623041"/>
    </source>
</evidence>
<dbReference type="PANTHER" id="PTHR30111:SF1">
    <property type="entry name" value="33 KDA CHAPERONIN"/>
    <property type="match status" value="1"/>
</dbReference>
<evidence type="ECO:0000313" key="6">
    <source>
        <dbReference type="EMBL" id="MFK9090858.1"/>
    </source>
</evidence>
<dbReference type="EMBL" id="JBJHQH010000003">
    <property type="protein sequence ID" value="MFK9090858.1"/>
    <property type="molecule type" value="Genomic_DNA"/>
</dbReference>
<keyword evidence="5" id="KW-0676">Redox-active center</keyword>
<sequence>MENYIIKTLAYNKQVRVLFVDNTNMVKEICNKDNMNKLLKSTLGKTVSIACLISGILKRQQRISLKVNTSHPKSKIFADTDSMGNIRGYLSDHLLNSPLNGKRHVTIEQLIGNKGYIQVIKDLGMNSIFTGITDMPYGNIENDFSHYFNQSEQTPTYIKLNIIFDKNNDIILSRGIFVQLLPGASIHLMDQVKQIISENQFVLTNAESIEIVKERLLHLFEDSMFMESGAVQFLCGCSKEMFYGMLFSLSKEDLLDSVQKSNQIETVCNICGGKYYFSPLEIRNMLKSY</sequence>
<dbReference type="PIRSF" id="PIRSF005261">
    <property type="entry name" value="Heat_shock_Hsp33"/>
    <property type="match status" value="1"/>
</dbReference>